<evidence type="ECO:0000313" key="2">
    <source>
        <dbReference type="Proteomes" id="UP000626242"/>
    </source>
</evidence>
<protein>
    <submittedName>
        <fullName evidence="1">Uncharacterized protein</fullName>
    </submittedName>
</protein>
<name>A0ABR8WLH1_9FLAO</name>
<dbReference type="EMBL" id="JACSPS010000002">
    <property type="protein sequence ID" value="MBD8017757.1"/>
    <property type="molecule type" value="Genomic_DNA"/>
</dbReference>
<sequence length="71" mass="7878">MKLLYLLILVFGLNTGANYYQASVYLCDSAGGKKYHLTKNCRGLSNCRHEVVKVTLKKAQSLGKTLCGHED</sequence>
<proteinExistence type="predicted"/>
<dbReference type="RefSeq" id="WP_251832970.1">
    <property type="nucleotide sequence ID" value="NZ_JACSPS010000002.1"/>
</dbReference>
<evidence type="ECO:0000313" key="1">
    <source>
        <dbReference type="EMBL" id="MBD8017757.1"/>
    </source>
</evidence>
<dbReference type="Proteomes" id="UP000626242">
    <property type="component" value="Unassembled WGS sequence"/>
</dbReference>
<organism evidence="1 2">
    <name type="scientific">Kaistella pullorum</name>
    <dbReference type="NCBI Taxonomy" id="2763074"/>
    <lineage>
        <taxon>Bacteria</taxon>
        <taxon>Pseudomonadati</taxon>
        <taxon>Bacteroidota</taxon>
        <taxon>Flavobacteriia</taxon>
        <taxon>Flavobacteriales</taxon>
        <taxon>Weeksellaceae</taxon>
        <taxon>Chryseobacterium group</taxon>
        <taxon>Kaistella</taxon>
    </lineage>
</organism>
<gene>
    <name evidence="1" type="ORF">H9628_04675</name>
</gene>
<accession>A0ABR8WLH1</accession>
<reference evidence="1 2" key="1">
    <citation type="submission" date="2020-08" db="EMBL/GenBank/DDBJ databases">
        <title>A Genomic Blueprint of the Chicken Gut Microbiome.</title>
        <authorList>
            <person name="Gilroy R."/>
            <person name="Ravi A."/>
            <person name="Getino M."/>
            <person name="Pursley I."/>
            <person name="Horton D.L."/>
            <person name="Alikhan N.-F."/>
            <person name="Baker D."/>
            <person name="Gharbi K."/>
            <person name="Hall N."/>
            <person name="Watson M."/>
            <person name="Adriaenssens E.M."/>
            <person name="Foster-Nyarko E."/>
            <person name="Jarju S."/>
            <person name="Secka A."/>
            <person name="Antonio M."/>
            <person name="Oren A."/>
            <person name="Chaudhuri R."/>
            <person name="La Ragione R.M."/>
            <person name="Hildebrand F."/>
            <person name="Pallen M.J."/>
        </authorList>
    </citation>
    <scope>NUCLEOTIDE SEQUENCE [LARGE SCALE GENOMIC DNA]</scope>
    <source>
        <strain evidence="1 2">Sa1CVA4</strain>
    </source>
</reference>
<keyword evidence="2" id="KW-1185">Reference proteome</keyword>
<comment type="caution">
    <text evidence="1">The sequence shown here is derived from an EMBL/GenBank/DDBJ whole genome shotgun (WGS) entry which is preliminary data.</text>
</comment>